<reference evidence="1 2" key="1">
    <citation type="submission" date="2019-06" db="EMBL/GenBank/DDBJ databases">
        <title>A novel bacterium of genus Marinomonas, isolated from coastal sand.</title>
        <authorList>
            <person name="Huang H."/>
            <person name="Mo K."/>
            <person name="Hu Y."/>
        </authorList>
    </citation>
    <scope>NUCLEOTIDE SEQUENCE [LARGE SCALE GENOMIC DNA]</scope>
    <source>
        <strain evidence="1 2">HB171799</strain>
    </source>
</reference>
<accession>A0A501W992</accession>
<evidence type="ECO:0000313" key="1">
    <source>
        <dbReference type="EMBL" id="TPE45105.1"/>
    </source>
</evidence>
<sequence length="284" mass="32133">MYKFIELAESNGKVASYISAAINAEIIGAGGFATTESLNAIEAVVELKNELEEENAPSTKPSYKQIYQRLQENGEAVTPSKSTIKRAIDIVFLRQPKNDNEGNYPNTVDIDTFLLKNELSNPITELIAGKRSSLEIIEQRVIEYLIPLVEAKIDGFSFAKATRTLALAIKFRLVEPEISTVRLQRYVMGKTGRPLSFGQAHTATKFSRDYANGTALTEIQIQKIIRHIESYVRIQRRSQTRIPLPYEVIEQMSYHFILGLYQHAVKVGSYIHLDDIDDFQLMDE</sequence>
<protein>
    <submittedName>
        <fullName evidence="1">Uncharacterized protein</fullName>
    </submittedName>
</protein>
<proteinExistence type="predicted"/>
<dbReference type="EMBL" id="VFRR01000071">
    <property type="protein sequence ID" value="TPE45105.1"/>
    <property type="molecule type" value="Genomic_DNA"/>
</dbReference>
<dbReference type="Proteomes" id="UP000315901">
    <property type="component" value="Unassembled WGS sequence"/>
</dbReference>
<name>A0A501W992_9GAMM</name>
<gene>
    <name evidence="1" type="ORF">FJM67_16605</name>
</gene>
<organism evidence="1 2">
    <name type="scientific">Maribrevibacterium harenarium</name>
    <dbReference type="NCBI Taxonomy" id="2589817"/>
    <lineage>
        <taxon>Bacteria</taxon>
        <taxon>Pseudomonadati</taxon>
        <taxon>Pseudomonadota</taxon>
        <taxon>Gammaproteobacteria</taxon>
        <taxon>Oceanospirillales</taxon>
        <taxon>Oceanospirillaceae</taxon>
        <taxon>Maribrevibacterium</taxon>
    </lineage>
</organism>
<comment type="caution">
    <text evidence="1">The sequence shown here is derived from an EMBL/GenBank/DDBJ whole genome shotgun (WGS) entry which is preliminary data.</text>
</comment>
<evidence type="ECO:0000313" key="2">
    <source>
        <dbReference type="Proteomes" id="UP000315901"/>
    </source>
</evidence>
<keyword evidence="2" id="KW-1185">Reference proteome</keyword>
<dbReference type="AlphaFoldDB" id="A0A501W992"/>